<dbReference type="GO" id="GO:0003735">
    <property type="term" value="F:structural constituent of ribosome"/>
    <property type="evidence" value="ECO:0007669"/>
    <property type="project" value="InterPro"/>
</dbReference>
<evidence type="ECO:0000256" key="4">
    <source>
        <dbReference type="ARBA" id="ARBA00023128"/>
    </source>
</evidence>
<dbReference type="Pfam" id="PF00861">
    <property type="entry name" value="Ribosomal_L18p"/>
    <property type="match status" value="1"/>
</dbReference>
<dbReference type="CDD" id="cd00432">
    <property type="entry name" value="Ribosomal_L18_L5e"/>
    <property type="match status" value="1"/>
</dbReference>
<comment type="caution">
    <text evidence="8">The sequence shown here is derived from an EMBL/GenBank/DDBJ whole genome shotgun (WGS) entry which is preliminary data.</text>
</comment>
<keyword evidence="4" id="KW-0496">Mitochondrion</keyword>
<sequence length="395" mass="43800">MEPFTLDVFISKRFVSASLTHRVTSKQVAVAGTNSKDIKAALKSRSDIPACLAIGRILADRAREADVYTASYTPRDRDKFEGKIRAVVQSLTDNGIDVKALFLILRIKELWSGLVFFLLGLGCQGFCRERSGMGANKIEQGQGYKFPRGGNVRNDSTKRVSDDEEDGKVEVVTRLSSTTGGPVESDAADVANVNTNGLRGWQKSSGIIMVSRASPSKDRHRKVWTSKGLRDRRVTLSVHTAIQFYDVQDRLGYDRPSKAVEWLIKAADSIVNGRLKLEILVLHHLTGAAVAYANQWKEWRSRPSEDRTIPLSIIAERTKLSIEDVGHLLMKSLLVHLIEGIIDQAEGTVHVSWVQPRVLGVPQIKSLRDRLDNWLDKVHTALLSVEAEAPDLVAS</sequence>
<keyword evidence="9" id="KW-1185">Reference proteome</keyword>
<dbReference type="AlphaFoldDB" id="A0AAW2DUY6"/>
<reference evidence="8 9" key="1">
    <citation type="submission" date="2024-01" db="EMBL/GenBank/DDBJ databases">
        <title>A telomere-to-telomere, gap-free genome of sweet tea (Lithocarpus litseifolius).</title>
        <authorList>
            <person name="Zhou J."/>
        </authorList>
    </citation>
    <scope>NUCLEOTIDE SEQUENCE [LARGE SCALE GENOMIC DNA]</scope>
    <source>
        <strain evidence="8">Zhou-2022a</strain>
        <tissue evidence="8">Leaf</tissue>
    </source>
</reference>
<dbReference type="InterPro" id="IPR017887">
    <property type="entry name" value="TF_TCP_subgr"/>
</dbReference>
<gene>
    <name evidence="8" type="ORF">SO802_000144</name>
</gene>
<evidence type="ECO:0000313" key="8">
    <source>
        <dbReference type="EMBL" id="KAL0013075.1"/>
    </source>
</evidence>
<dbReference type="PANTHER" id="PTHR10539:SF0">
    <property type="entry name" value="26S PROTEASOME NON-ATPASE REGULATORY SUBUNIT 13"/>
    <property type="match status" value="1"/>
</dbReference>
<dbReference type="PANTHER" id="PTHR10539">
    <property type="entry name" value="26S PROTEASOME NON-ATPASE REGULATORY SUBUNIT 13"/>
    <property type="match status" value="1"/>
</dbReference>
<evidence type="ECO:0000256" key="1">
    <source>
        <dbReference type="ARBA" id="ARBA00004173"/>
    </source>
</evidence>
<comment type="subcellular location">
    <subcellularLocation>
        <location evidence="1">Mitochondrion</location>
    </subcellularLocation>
</comment>
<dbReference type="EMBL" id="JAZDWU010000001">
    <property type="protein sequence ID" value="KAL0013075.1"/>
    <property type="molecule type" value="Genomic_DNA"/>
</dbReference>
<dbReference type="GO" id="GO:0005840">
    <property type="term" value="C:ribosome"/>
    <property type="evidence" value="ECO:0007669"/>
    <property type="project" value="UniProtKB-KW"/>
</dbReference>
<evidence type="ECO:0000256" key="5">
    <source>
        <dbReference type="ARBA" id="ARBA00023274"/>
    </source>
</evidence>
<dbReference type="InterPro" id="IPR036967">
    <property type="entry name" value="Ribosomal_uS11_sf"/>
</dbReference>
<keyword evidence="5" id="KW-0687">Ribonucleoprotein</keyword>
<dbReference type="GO" id="GO:1990904">
    <property type="term" value="C:ribonucleoprotein complex"/>
    <property type="evidence" value="ECO:0007669"/>
    <property type="project" value="UniProtKB-KW"/>
</dbReference>
<dbReference type="Proteomes" id="UP001459277">
    <property type="component" value="Unassembled WGS sequence"/>
</dbReference>
<evidence type="ECO:0000256" key="6">
    <source>
        <dbReference type="SAM" id="MobiDB-lite"/>
    </source>
</evidence>
<evidence type="ECO:0000256" key="2">
    <source>
        <dbReference type="ARBA" id="ARBA00007116"/>
    </source>
</evidence>
<organism evidence="8 9">
    <name type="scientific">Lithocarpus litseifolius</name>
    <dbReference type="NCBI Taxonomy" id="425828"/>
    <lineage>
        <taxon>Eukaryota</taxon>
        <taxon>Viridiplantae</taxon>
        <taxon>Streptophyta</taxon>
        <taxon>Embryophyta</taxon>
        <taxon>Tracheophyta</taxon>
        <taxon>Spermatophyta</taxon>
        <taxon>Magnoliopsida</taxon>
        <taxon>eudicotyledons</taxon>
        <taxon>Gunneridae</taxon>
        <taxon>Pentapetalae</taxon>
        <taxon>rosids</taxon>
        <taxon>fabids</taxon>
        <taxon>Fagales</taxon>
        <taxon>Fagaceae</taxon>
        <taxon>Lithocarpus</taxon>
    </lineage>
</organism>
<evidence type="ECO:0000259" key="7">
    <source>
        <dbReference type="PROSITE" id="PS51369"/>
    </source>
</evidence>
<protein>
    <recommendedName>
        <fullName evidence="7">TCP domain-containing protein</fullName>
    </recommendedName>
</protein>
<dbReference type="InterPro" id="IPR057268">
    <property type="entry name" value="Ribosomal_L18"/>
</dbReference>
<dbReference type="FunFam" id="3.30.420.100:FF:000004">
    <property type="entry name" value="50S ribosomal protein L18"/>
    <property type="match status" value="1"/>
</dbReference>
<accession>A0AAW2DUY6</accession>
<feature type="region of interest" description="Disordered" evidence="6">
    <location>
        <begin position="138"/>
        <end position="166"/>
    </location>
</feature>
<dbReference type="Gene3D" id="3.30.420.80">
    <property type="entry name" value="Ribosomal protein S11"/>
    <property type="match status" value="1"/>
</dbReference>
<dbReference type="SUPFAM" id="SSF53137">
    <property type="entry name" value="Translational machinery components"/>
    <property type="match status" value="1"/>
</dbReference>
<dbReference type="GO" id="GO:0005829">
    <property type="term" value="C:cytosol"/>
    <property type="evidence" value="ECO:0007669"/>
    <property type="project" value="TreeGrafter"/>
</dbReference>
<dbReference type="InterPro" id="IPR005484">
    <property type="entry name" value="Ribosomal_uL18_bac/plant/anim"/>
</dbReference>
<dbReference type="GO" id="GO:0006511">
    <property type="term" value="P:ubiquitin-dependent protein catabolic process"/>
    <property type="evidence" value="ECO:0007669"/>
    <property type="project" value="TreeGrafter"/>
</dbReference>
<name>A0AAW2DUY6_9ROSI</name>
<dbReference type="GO" id="GO:0005739">
    <property type="term" value="C:mitochondrion"/>
    <property type="evidence" value="ECO:0007669"/>
    <property type="project" value="UniProtKB-SubCell"/>
</dbReference>
<dbReference type="Pfam" id="PF03634">
    <property type="entry name" value="TCP"/>
    <property type="match status" value="1"/>
</dbReference>
<dbReference type="GO" id="GO:0006412">
    <property type="term" value="P:translation"/>
    <property type="evidence" value="ECO:0007669"/>
    <property type="project" value="InterPro"/>
</dbReference>
<evidence type="ECO:0000256" key="3">
    <source>
        <dbReference type="ARBA" id="ARBA00022980"/>
    </source>
</evidence>
<evidence type="ECO:0000313" key="9">
    <source>
        <dbReference type="Proteomes" id="UP001459277"/>
    </source>
</evidence>
<feature type="domain" description="TCP" evidence="7">
    <location>
        <begin position="216"/>
        <end position="274"/>
    </location>
</feature>
<dbReference type="PROSITE" id="PS51369">
    <property type="entry name" value="TCP"/>
    <property type="match status" value="1"/>
</dbReference>
<dbReference type="GO" id="GO:0008541">
    <property type="term" value="C:proteasome regulatory particle, lid subcomplex"/>
    <property type="evidence" value="ECO:0007669"/>
    <property type="project" value="TreeGrafter"/>
</dbReference>
<proteinExistence type="inferred from homology"/>
<comment type="similarity">
    <text evidence="2">Belongs to the universal ribosomal protein uL18 family.</text>
</comment>
<dbReference type="InterPro" id="IPR035298">
    <property type="entry name" value="PSMD13"/>
</dbReference>
<keyword evidence="3" id="KW-0689">Ribosomal protein</keyword>
<dbReference type="GO" id="GO:0005634">
    <property type="term" value="C:nucleus"/>
    <property type="evidence" value="ECO:0007669"/>
    <property type="project" value="TreeGrafter"/>
</dbReference>